<dbReference type="GO" id="GO:0005886">
    <property type="term" value="C:plasma membrane"/>
    <property type="evidence" value="ECO:0007669"/>
    <property type="project" value="TreeGrafter"/>
</dbReference>
<comment type="subcellular location">
    <subcellularLocation>
        <location evidence="1">Membrane</location>
        <topology evidence="1">Multi-pass membrane protein</topology>
    </subcellularLocation>
</comment>
<keyword evidence="3" id="KW-0677">Repeat</keyword>
<dbReference type="InterPro" id="IPR024862">
    <property type="entry name" value="TRPV"/>
</dbReference>
<feature type="transmembrane region" description="Helical" evidence="6">
    <location>
        <begin position="1497"/>
        <end position="1514"/>
    </location>
</feature>
<feature type="domain" description="Ion transport" evidence="7">
    <location>
        <begin position="1446"/>
        <end position="1664"/>
    </location>
</feature>
<evidence type="ECO:0000256" key="1">
    <source>
        <dbReference type="ARBA" id="ARBA00004141"/>
    </source>
</evidence>
<keyword evidence="2 6" id="KW-0812">Transmembrane</keyword>
<feature type="transmembrane region" description="Helical" evidence="6">
    <location>
        <begin position="1426"/>
        <end position="1443"/>
    </location>
</feature>
<evidence type="ECO:0000256" key="2">
    <source>
        <dbReference type="ARBA" id="ARBA00022692"/>
    </source>
</evidence>
<dbReference type="PANTHER" id="PTHR10582:SF2">
    <property type="entry name" value="INACTIVE"/>
    <property type="match status" value="1"/>
</dbReference>
<feature type="transmembrane region" description="Helical" evidence="6">
    <location>
        <begin position="1526"/>
        <end position="1547"/>
    </location>
</feature>
<evidence type="ECO:0000259" key="7">
    <source>
        <dbReference type="Pfam" id="PF00520"/>
    </source>
</evidence>
<dbReference type="Proteomes" id="UP000039865">
    <property type="component" value="Unassembled WGS sequence"/>
</dbReference>
<dbReference type="GO" id="GO:0098703">
    <property type="term" value="P:calcium ion import across plasma membrane"/>
    <property type="evidence" value="ECO:0007669"/>
    <property type="project" value="TreeGrafter"/>
</dbReference>
<name>A0A078B0C2_STYLE</name>
<dbReference type="InParanoid" id="A0A078B0C2"/>
<proteinExistence type="predicted"/>
<keyword evidence="5 6" id="KW-0472">Membrane</keyword>
<evidence type="ECO:0000256" key="4">
    <source>
        <dbReference type="ARBA" id="ARBA00022989"/>
    </source>
</evidence>
<gene>
    <name evidence="8" type="primary">Contig1652.g1800</name>
    <name evidence="8" type="ORF">STYLEM_17069</name>
</gene>
<evidence type="ECO:0000313" key="8">
    <source>
        <dbReference type="EMBL" id="CDW87954.1"/>
    </source>
</evidence>
<dbReference type="Pfam" id="PF00520">
    <property type="entry name" value="Ion_trans"/>
    <property type="match status" value="1"/>
</dbReference>
<dbReference type="OrthoDB" id="437584at2759"/>
<evidence type="ECO:0000313" key="9">
    <source>
        <dbReference type="Proteomes" id="UP000039865"/>
    </source>
</evidence>
<keyword evidence="4 6" id="KW-1133">Transmembrane helix</keyword>
<dbReference type="InterPro" id="IPR005821">
    <property type="entry name" value="Ion_trans_dom"/>
</dbReference>
<accession>A0A078B0C2</accession>
<protein>
    <submittedName>
        <fullName evidence="8">Wd-40 repeat protein</fullName>
    </submittedName>
</protein>
<feature type="transmembrane region" description="Helical" evidence="6">
    <location>
        <begin position="1559"/>
        <end position="1581"/>
    </location>
</feature>
<dbReference type="EMBL" id="CCKQ01016084">
    <property type="protein sequence ID" value="CDW87954.1"/>
    <property type="molecule type" value="Genomic_DNA"/>
</dbReference>
<dbReference type="PANTHER" id="PTHR10582">
    <property type="entry name" value="TRANSIENT RECEPTOR POTENTIAL ION CHANNEL PROTEIN"/>
    <property type="match status" value="1"/>
</dbReference>
<feature type="transmembrane region" description="Helical" evidence="6">
    <location>
        <begin position="1629"/>
        <end position="1654"/>
    </location>
</feature>
<reference evidence="8 9" key="1">
    <citation type="submission" date="2014-06" db="EMBL/GenBank/DDBJ databases">
        <authorList>
            <person name="Swart Estienne"/>
        </authorList>
    </citation>
    <scope>NUCLEOTIDE SEQUENCE [LARGE SCALE GENOMIC DNA]</scope>
    <source>
        <strain evidence="8 9">130c</strain>
    </source>
</reference>
<dbReference type="Gene3D" id="1.10.287.70">
    <property type="match status" value="1"/>
</dbReference>
<dbReference type="GO" id="GO:0005216">
    <property type="term" value="F:monoatomic ion channel activity"/>
    <property type="evidence" value="ECO:0007669"/>
    <property type="project" value="InterPro"/>
</dbReference>
<sequence>MSNKRRRSTQIDDDSTLPNLLTFDKNTSQHNQHITEAFSQKHKFSTTNTRPRKFLNDVSFSIPLNELMYVKDFCYNNQKHTHVPILTHIKKLDLIPEQDQRMYLLQVWSNKGKVLFEMHLQDEEKFIYILKLDGNRLIKVRDLWQFDQDHENDEKDPSAESNSKRIYMVKIEPQLINAKTGIFDITKDKVRCLKLNPTGEIRNLTFHGFIENQEMQSQKDKILCLIELEDNQMSFQTLQYDTVQKKFELEFYKDIQLRNSPQFQDCEERDEIKSFLYHIDQHDCLYGVAIRKSGMADIYYNYYLCSSSTSNLFLINNLLDKFQKAIITKQEIVLMQIQEQKLGPGGLILLVESLKEYKLRFKFKSRIGFDVAETNQYSGDVWTIYQHLNIANFINQFNSMTMIGILYIVSFDTFVGIFDLQKRNWVKFENFNRKVKKVMRCVQKNKEWNLVVFLRNKNSTSSICYYNADRKVEKCNILHKEDEFQIKSIITEWYNQQRIYFISMRGEQIQLKIIQNMKIEIINLNGFQLSQKHQLVKLISKENQQDNKYEDFVIFDKEIQQIYFFNKVEGMSNTFKMISSLKISFQSDENTNIQVNKITAIMKIQVPNRIILFDDKNGYILNSKSDVKHRIIQNIQVANVLLLDQKYLYSIINSSEKYEQGVYFQSLASFMDEDVVIQESGSFKLKSAIAGRSCYLEYFKKDQRIVYQSDFQTIKIVPILHRNIISFFGMKKRSKYLGFKSIGEDLIGLDYSGKLTSWNRFNGMLNTQLVIGSFDSKFDDDSNISKFSVFGSDIKEMQPSQRENIDENFVAKGRSTTYMKDWHSDALLLVNYTQEIKNVDEREFFGSRYFTGGANQITKAFIKTQPKKFYEFKVIEIISKSEFREHYNFIHPIFKNSDYTKIHISKNREKMFEKVDEFSVFLYNKIGNDLDENNLRIKWNLIRRIYDFPHDISKFSDYNYLLSPNFKYYLDFDISKNFYKIVSLDQSKSLDSYNQFELNYYLDQGIINPHRDDPTQIAKKFMWINDYTFKVINNFGYEKIIQFNNDEQTVTFQKQQMILSDVGKQIGYCKIPMLDLKKINDTKHYHYYLDYNVQNTDDIEERLMIKYQRYFSAVNERLSQKDEHKESKFLTSDEFDELMYTIDYSQNNCQDRPIIDMSFTYLHWKIVERIESDQIGLDFLKKLPIKDIRLLCLNIFPEGQTILHVLFNNITILQELYSIIREDNNRKQQELVGIYGHASNYIKFNIPFILNYKKLSPLHLCLRLNRKGHLNQQQNEQAADVFLSLIKDDDIDNHSRAIVDILPNLVELELPRMGIYLESRIVRTDILDTLNRGSLNHRKGVNYAIETCLQWPDKKQLTNQIFKKSRIENEIRVEMLDIPHIHDLFTHECVNFAEAISKVEDIQIFNNKAIMCLIDFMWPIAKRQTIKYLFVPFLVYLALFVSYSNVLCGQVEQNYHIYDAKIVIIALLYVMSIYLLINEVRQVYKLKLNYFRSIWNYSDISPPILVIIVISFHLRHHVDNSYELPSFIITLHSFASLLVWIKFLYFLRIFRTTGYLINMLSTVLWDMKIFLLILLIIYLGFAEAFLRLAESSEEEFNFAKNYAYALVYAFRLSIGDTDTDLFDDNKQPITIWIIFILCALYTNIVMLNLLIAIISQSFEKINNNANQASYQERSRIIFENNYLISKGLKKNFCERNSYLVTARIIDAQKSAQELEEFNQEKNSQNLENTQNVNQQNIFPNSPIRQSQSPDLKLVRMPTVSVNFNFFNFIEIKYRSCS</sequence>
<evidence type="ECO:0000256" key="6">
    <source>
        <dbReference type="SAM" id="Phobius"/>
    </source>
</evidence>
<organism evidence="8 9">
    <name type="scientific">Stylonychia lemnae</name>
    <name type="common">Ciliate</name>
    <dbReference type="NCBI Taxonomy" id="5949"/>
    <lineage>
        <taxon>Eukaryota</taxon>
        <taxon>Sar</taxon>
        <taxon>Alveolata</taxon>
        <taxon>Ciliophora</taxon>
        <taxon>Intramacronucleata</taxon>
        <taxon>Spirotrichea</taxon>
        <taxon>Stichotrichia</taxon>
        <taxon>Sporadotrichida</taxon>
        <taxon>Oxytrichidae</taxon>
        <taxon>Stylonychinae</taxon>
        <taxon>Stylonychia</taxon>
    </lineage>
</organism>
<keyword evidence="9" id="KW-1185">Reference proteome</keyword>
<feature type="transmembrane region" description="Helical" evidence="6">
    <location>
        <begin position="1455"/>
        <end position="1477"/>
    </location>
</feature>
<evidence type="ECO:0000256" key="5">
    <source>
        <dbReference type="ARBA" id="ARBA00023136"/>
    </source>
</evidence>
<evidence type="ECO:0000256" key="3">
    <source>
        <dbReference type="ARBA" id="ARBA00022737"/>
    </source>
</evidence>